<dbReference type="InterPro" id="IPR036640">
    <property type="entry name" value="ABC1_TM_sf"/>
</dbReference>
<dbReference type="SUPFAM" id="SSF52540">
    <property type="entry name" value="P-loop containing nucleoside triphosphate hydrolases"/>
    <property type="match status" value="1"/>
</dbReference>
<gene>
    <name evidence="12" type="ORF">A3B13_03180</name>
</gene>
<dbReference type="PROSITE" id="PS00211">
    <property type="entry name" value="ABC_TRANSPORTER_1"/>
    <property type="match status" value="1"/>
</dbReference>
<dbReference type="AlphaFoldDB" id="A0A1G2CI78"/>
<dbReference type="SUPFAM" id="SSF90123">
    <property type="entry name" value="ABC transporter transmembrane region"/>
    <property type="match status" value="1"/>
</dbReference>
<dbReference type="GO" id="GO:0005524">
    <property type="term" value="F:ATP binding"/>
    <property type="evidence" value="ECO:0007669"/>
    <property type="project" value="UniProtKB-KW"/>
</dbReference>
<keyword evidence="5" id="KW-0067">ATP-binding</keyword>
<comment type="caution">
    <text evidence="12">The sequence shown here is derived from an EMBL/GenBank/DDBJ whole genome shotgun (WGS) entry which is preliminary data.</text>
</comment>
<feature type="transmembrane region" description="Helical" evidence="9">
    <location>
        <begin position="27"/>
        <end position="50"/>
    </location>
</feature>
<evidence type="ECO:0000259" key="11">
    <source>
        <dbReference type="PROSITE" id="PS50929"/>
    </source>
</evidence>
<evidence type="ECO:0000313" key="13">
    <source>
        <dbReference type="Proteomes" id="UP000176287"/>
    </source>
</evidence>
<evidence type="ECO:0000256" key="2">
    <source>
        <dbReference type="ARBA" id="ARBA00022448"/>
    </source>
</evidence>
<dbReference type="STRING" id="1798649.A3B13_03180"/>
<dbReference type="Gene3D" id="1.20.1560.10">
    <property type="entry name" value="ABC transporter type 1, transmembrane domain"/>
    <property type="match status" value="1"/>
</dbReference>
<organism evidence="12 13">
    <name type="scientific">Candidatus Liptonbacteria bacterium RIFCSPLOWO2_01_FULL_45_15</name>
    <dbReference type="NCBI Taxonomy" id="1798649"/>
    <lineage>
        <taxon>Bacteria</taxon>
        <taxon>Candidatus Liptoniibacteriota</taxon>
    </lineage>
</organism>
<evidence type="ECO:0000313" key="12">
    <source>
        <dbReference type="EMBL" id="OGZ00361.1"/>
    </source>
</evidence>
<dbReference type="GO" id="GO:0015421">
    <property type="term" value="F:ABC-type oligopeptide transporter activity"/>
    <property type="evidence" value="ECO:0007669"/>
    <property type="project" value="TreeGrafter"/>
</dbReference>
<keyword evidence="7 9" id="KW-0472">Membrane</keyword>
<dbReference type="InterPro" id="IPR003593">
    <property type="entry name" value="AAA+_ATPase"/>
</dbReference>
<dbReference type="GO" id="GO:0016887">
    <property type="term" value="F:ATP hydrolysis activity"/>
    <property type="evidence" value="ECO:0007669"/>
    <property type="project" value="InterPro"/>
</dbReference>
<accession>A0A1G2CI78</accession>
<evidence type="ECO:0000259" key="10">
    <source>
        <dbReference type="PROSITE" id="PS50893"/>
    </source>
</evidence>
<feature type="domain" description="ABC transmembrane type-1" evidence="11">
    <location>
        <begin position="30"/>
        <end position="316"/>
    </location>
</feature>
<feature type="transmembrane region" description="Helical" evidence="9">
    <location>
        <begin position="256"/>
        <end position="280"/>
    </location>
</feature>
<evidence type="ECO:0000256" key="1">
    <source>
        <dbReference type="ARBA" id="ARBA00004651"/>
    </source>
</evidence>
<dbReference type="PROSITE" id="PS50893">
    <property type="entry name" value="ABC_TRANSPORTER_2"/>
    <property type="match status" value="1"/>
</dbReference>
<keyword evidence="2" id="KW-0813">Transport</keyword>
<sequence>MQDTKQKSVGKKDVLRYYIRETRRYPWVFWFAFLTSAGVQVAELAAPLYLKQFFDILAVYTPSPETVRKLLILVGIFGLVSFFGWVMRRTQAYSLSYLESRVIADLYSSAFDYLIKHSHHFFISRFAGTLTRRVSKFAMAYEVIMDSIMFQFFPVALFAIGAVVFVFLRNNILGIALGIWVILFIFFQLVAARLRQPLRVARTEADSRAVGAIADAISNQNTIALFSGSNHEGNIFRRVIGYWRAATIRVWRADELIWSFFGIFTLGINVGLLYGAVIFWQKGLLTIGDFVLIQSYLMVLFNRLVSMNRELRRFYDSFADAIEMVEILEMPHGISDIPDAKPLKTDDCEITFKNVSFYFNEGRPVLEDFNLTIKGKEKLALVGPSGAGKTTVTNLLLRLYDVQRGSIEIDGQNIAAVTQESLRDAIAFVPQEPILFHRTLMENIRYGRREASDEEVFAAAKKAHCHEFISAMPEGYRTFVGERGVRLSGGERQRVAIARAILKGAPILLLDEATSSLDSESEALIQDALHNLMEGKTVVVIAHRLSTIMKMDRIIVIENGKVLAEGSHRELLGKGGLYKKLWSIQAGSFADSEPVIENQENPDENPLEELDKSSE</sequence>
<evidence type="ECO:0000256" key="4">
    <source>
        <dbReference type="ARBA" id="ARBA00022741"/>
    </source>
</evidence>
<proteinExistence type="predicted"/>
<keyword evidence="6 9" id="KW-1133">Transmembrane helix</keyword>
<feature type="transmembrane region" description="Helical" evidence="9">
    <location>
        <begin position="143"/>
        <end position="166"/>
    </location>
</feature>
<dbReference type="Pfam" id="PF00664">
    <property type="entry name" value="ABC_membrane"/>
    <property type="match status" value="1"/>
</dbReference>
<dbReference type="FunFam" id="3.40.50.300:FF:000287">
    <property type="entry name" value="Multidrug ABC transporter ATP-binding protein"/>
    <property type="match status" value="1"/>
</dbReference>
<dbReference type="PANTHER" id="PTHR43394">
    <property type="entry name" value="ATP-DEPENDENT PERMEASE MDL1, MITOCHONDRIAL"/>
    <property type="match status" value="1"/>
</dbReference>
<dbReference type="PANTHER" id="PTHR43394:SF1">
    <property type="entry name" value="ATP-BINDING CASSETTE SUB-FAMILY B MEMBER 10, MITOCHONDRIAL"/>
    <property type="match status" value="1"/>
</dbReference>
<dbReference type="InterPro" id="IPR003439">
    <property type="entry name" value="ABC_transporter-like_ATP-bd"/>
</dbReference>
<evidence type="ECO:0000256" key="3">
    <source>
        <dbReference type="ARBA" id="ARBA00022692"/>
    </source>
</evidence>
<feature type="transmembrane region" description="Helical" evidence="9">
    <location>
        <begin position="70"/>
        <end position="87"/>
    </location>
</feature>
<comment type="subcellular location">
    <subcellularLocation>
        <location evidence="1">Cell membrane</location>
        <topology evidence="1">Multi-pass membrane protein</topology>
    </subcellularLocation>
</comment>
<name>A0A1G2CI78_9BACT</name>
<dbReference type="PROSITE" id="PS50929">
    <property type="entry name" value="ABC_TM1F"/>
    <property type="match status" value="1"/>
</dbReference>
<feature type="region of interest" description="Disordered" evidence="8">
    <location>
        <begin position="592"/>
        <end position="615"/>
    </location>
</feature>
<evidence type="ECO:0000256" key="5">
    <source>
        <dbReference type="ARBA" id="ARBA00022840"/>
    </source>
</evidence>
<dbReference type="SMART" id="SM00382">
    <property type="entry name" value="AAA"/>
    <property type="match status" value="1"/>
</dbReference>
<feature type="transmembrane region" description="Helical" evidence="9">
    <location>
        <begin position="286"/>
        <end position="305"/>
    </location>
</feature>
<protein>
    <recommendedName>
        <fullName evidence="14">ABC transporter ATP-binding protein</fullName>
    </recommendedName>
</protein>
<dbReference type="InterPro" id="IPR039421">
    <property type="entry name" value="Type_1_exporter"/>
</dbReference>
<feature type="domain" description="ABC transporter" evidence="10">
    <location>
        <begin position="350"/>
        <end position="584"/>
    </location>
</feature>
<dbReference type="Gene3D" id="3.40.50.300">
    <property type="entry name" value="P-loop containing nucleotide triphosphate hydrolases"/>
    <property type="match status" value="1"/>
</dbReference>
<keyword evidence="3 9" id="KW-0812">Transmembrane</keyword>
<keyword evidence="4" id="KW-0547">Nucleotide-binding</keyword>
<evidence type="ECO:0000256" key="8">
    <source>
        <dbReference type="SAM" id="MobiDB-lite"/>
    </source>
</evidence>
<dbReference type="InterPro" id="IPR017871">
    <property type="entry name" value="ABC_transporter-like_CS"/>
</dbReference>
<feature type="transmembrane region" description="Helical" evidence="9">
    <location>
        <begin position="172"/>
        <end position="192"/>
    </location>
</feature>
<dbReference type="Proteomes" id="UP000176287">
    <property type="component" value="Unassembled WGS sequence"/>
</dbReference>
<reference evidence="12 13" key="1">
    <citation type="journal article" date="2016" name="Nat. Commun.">
        <title>Thousands of microbial genomes shed light on interconnected biogeochemical processes in an aquifer system.</title>
        <authorList>
            <person name="Anantharaman K."/>
            <person name="Brown C.T."/>
            <person name="Hug L.A."/>
            <person name="Sharon I."/>
            <person name="Castelle C.J."/>
            <person name="Probst A.J."/>
            <person name="Thomas B.C."/>
            <person name="Singh A."/>
            <person name="Wilkins M.J."/>
            <person name="Karaoz U."/>
            <person name="Brodie E.L."/>
            <person name="Williams K.H."/>
            <person name="Hubbard S.S."/>
            <person name="Banfield J.F."/>
        </authorList>
    </citation>
    <scope>NUCLEOTIDE SEQUENCE [LARGE SCALE GENOMIC DNA]</scope>
</reference>
<evidence type="ECO:0000256" key="7">
    <source>
        <dbReference type="ARBA" id="ARBA00023136"/>
    </source>
</evidence>
<evidence type="ECO:0000256" key="6">
    <source>
        <dbReference type="ARBA" id="ARBA00022989"/>
    </source>
</evidence>
<dbReference type="EMBL" id="MHKZ01000021">
    <property type="protein sequence ID" value="OGZ00361.1"/>
    <property type="molecule type" value="Genomic_DNA"/>
</dbReference>
<evidence type="ECO:0000256" key="9">
    <source>
        <dbReference type="SAM" id="Phobius"/>
    </source>
</evidence>
<dbReference type="InterPro" id="IPR027417">
    <property type="entry name" value="P-loop_NTPase"/>
</dbReference>
<dbReference type="GO" id="GO:0005886">
    <property type="term" value="C:plasma membrane"/>
    <property type="evidence" value="ECO:0007669"/>
    <property type="project" value="UniProtKB-SubCell"/>
</dbReference>
<dbReference type="Pfam" id="PF00005">
    <property type="entry name" value="ABC_tran"/>
    <property type="match status" value="1"/>
</dbReference>
<evidence type="ECO:0008006" key="14">
    <source>
        <dbReference type="Google" id="ProtNLM"/>
    </source>
</evidence>
<dbReference type="InterPro" id="IPR011527">
    <property type="entry name" value="ABC1_TM_dom"/>
</dbReference>